<dbReference type="Pfam" id="PF01425">
    <property type="entry name" value="Amidase"/>
    <property type="match status" value="1"/>
</dbReference>
<feature type="domain" description="Amidase" evidence="2">
    <location>
        <begin position="72"/>
        <end position="509"/>
    </location>
</feature>
<dbReference type="Proteomes" id="UP000504629">
    <property type="component" value="Unplaced"/>
</dbReference>
<dbReference type="GO" id="GO:0016787">
    <property type="term" value="F:hydrolase activity"/>
    <property type="evidence" value="ECO:0007669"/>
    <property type="project" value="UniProtKB-KW"/>
</dbReference>
<protein>
    <submittedName>
        <fullName evidence="4">Fatty-acid amide hydrolase 2-B</fullName>
    </submittedName>
</protein>
<evidence type="ECO:0000259" key="2">
    <source>
        <dbReference type="Pfam" id="PF01425"/>
    </source>
</evidence>
<feature type="active site" description="Charge relay system" evidence="1">
    <location>
        <position position="134"/>
    </location>
</feature>
<organism evidence="3 4">
    <name type="scientific">Bombyx mandarina</name>
    <name type="common">Wild silk moth</name>
    <name type="synonym">Wild silkworm</name>
    <dbReference type="NCBI Taxonomy" id="7092"/>
    <lineage>
        <taxon>Eukaryota</taxon>
        <taxon>Metazoa</taxon>
        <taxon>Ecdysozoa</taxon>
        <taxon>Arthropoda</taxon>
        <taxon>Hexapoda</taxon>
        <taxon>Insecta</taxon>
        <taxon>Pterygota</taxon>
        <taxon>Neoptera</taxon>
        <taxon>Endopterygota</taxon>
        <taxon>Lepidoptera</taxon>
        <taxon>Glossata</taxon>
        <taxon>Ditrysia</taxon>
        <taxon>Bombycoidea</taxon>
        <taxon>Bombycidae</taxon>
        <taxon>Bombycinae</taxon>
        <taxon>Bombyx</taxon>
    </lineage>
</organism>
<evidence type="ECO:0000313" key="4">
    <source>
        <dbReference type="RefSeq" id="XP_028042055.1"/>
    </source>
</evidence>
<gene>
    <name evidence="4" type="primary">LOC114251854</name>
</gene>
<dbReference type="SUPFAM" id="SSF75304">
    <property type="entry name" value="Amidase signature (AS) enzymes"/>
    <property type="match status" value="1"/>
</dbReference>
<reference evidence="4" key="1">
    <citation type="submission" date="2025-08" db="UniProtKB">
        <authorList>
            <consortium name="RefSeq"/>
        </authorList>
    </citation>
    <scope>IDENTIFICATION</scope>
    <source>
        <tissue evidence="4">Silk gland</tissue>
    </source>
</reference>
<dbReference type="InterPro" id="IPR052739">
    <property type="entry name" value="FAAH2"/>
</dbReference>
<keyword evidence="3" id="KW-1185">Reference proteome</keyword>
<dbReference type="InterPro" id="IPR036928">
    <property type="entry name" value="AS_sf"/>
</dbReference>
<dbReference type="OrthoDB" id="6428749at2759"/>
<evidence type="ECO:0000313" key="3">
    <source>
        <dbReference type="Proteomes" id="UP000504629"/>
    </source>
</evidence>
<evidence type="ECO:0000256" key="1">
    <source>
        <dbReference type="PIRSR" id="PIRSR001221-1"/>
    </source>
</evidence>
<dbReference type="PANTHER" id="PTHR43372:SF4">
    <property type="entry name" value="FATTY-ACID AMIDE HYDROLASE 2"/>
    <property type="match status" value="1"/>
</dbReference>
<dbReference type="AlphaFoldDB" id="A0A6J2KJ18"/>
<name>A0A6J2KJ18_BOMMA</name>
<proteinExistence type="predicted"/>
<dbReference type="PIRSF" id="PIRSF001221">
    <property type="entry name" value="Amidase_fungi"/>
    <property type="match status" value="1"/>
</dbReference>
<dbReference type="GO" id="GO:0012505">
    <property type="term" value="C:endomembrane system"/>
    <property type="evidence" value="ECO:0007669"/>
    <property type="project" value="TreeGrafter"/>
</dbReference>
<feature type="active site" description="Charge relay system" evidence="1">
    <location>
        <position position="209"/>
    </location>
</feature>
<sequence>MSTTEITNKQLPLKLRVLHRVRLAIAVIVRFFFNLYYGNEGEKIPPITDHILKEPAVEVAKKIRNKEISSVEVLEACIRRIKDVNSALNCFVEDRFELAFKEAKDADALILSGTKTVEQLEKEKPFLGVPFTTKDCIAVKGLHHTSGVVLRKDIVAEDDADVIKLLRDKGAIIIGLTNVPEICMWWETHNHIYGRTNNPYNTTRIVGGSSGGEGSLQGAAGSIFGIGSDIGGSIRMPAFFNGIFGHKPSRNIVSNSGQYPIPETDLLHSFLGIGPMTRHAKDLKPLLQIISGENASKLKLDEHVDIKKLKIFYQIDSESPLTDPVDKDIVSVMHKVVEYFEKQHNIKAEEKKIDKLRKSIAIWLTTMKTQRKFGELIMKKESVGLILLEMLKNIVGLSGNTFIGLVTALFDYTGVKFGDEKYQQYLKHREDLENVFKNILGDDGVFLYPSHPTTAPYHNEPLVKAFNFSYTAIINSLGLPATTIPLGLGRDGLPIGMQVIANHNNDRLCFAVAEELDRAFGGWIEPQRS</sequence>
<dbReference type="InterPro" id="IPR023631">
    <property type="entry name" value="Amidase_dom"/>
</dbReference>
<dbReference type="PANTHER" id="PTHR43372">
    <property type="entry name" value="FATTY-ACID AMIDE HYDROLASE"/>
    <property type="match status" value="1"/>
</dbReference>
<dbReference type="KEGG" id="bman:114251854"/>
<keyword evidence="4" id="KW-0378">Hydrolase</keyword>
<dbReference type="GeneID" id="114251854"/>
<dbReference type="RefSeq" id="XP_028042055.1">
    <property type="nucleotide sequence ID" value="XM_028186254.1"/>
</dbReference>
<dbReference type="Gene3D" id="3.90.1300.10">
    <property type="entry name" value="Amidase signature (AS) domain"/>
    <property type="match status" value="1"/>
</dbReference>
<feature type="active site" description="Acyl-ester intermediate" evidence="1">
    <location>
        <position position="233"/>
    </location>
</feature>
<accession>A0A6J2KJ18</accession>